<gene>
    <name evidence="3" type="ORF">CWD88_35765</name>
</gene>
<dbReference type="Proteomes" id="UP000231878">
    <property type="component" value="Unassembled WGS sequence"/>
</dbReference>
<feature type="coiled-coil region" evidence="1">
    <location>
        <begin position="201"/>
        <end position="240"/>
    </location>
</feature>
<accession>A0AAX0U022</accession>
<evidence type="ECO:0000256" key="2">
    <source>
        <dbReference type="SAM" id="Phobius"/>
    </source>
</evidence>
<feature type="transmembrane region" description="Helical" evidence="2">
    <location>
        <begin position="87"/>
        <end position="112"/>
    </location>
</feature>
<sequence length="381" mass="40606">MACAWLGAPWLVSFHVKRREKEKMNAFNIPGDSPVINVSTDEIFGFRLPALWAILAITIALLATAVSLGIAAYAGGLRGGTAVQRTMIVALACVAVLYVHLIPMCWCAFSVSARVAGGVLWIVGIVVVMVGQVTFFVESQRDAGNQRAASVPVVEAPNSVDVPQHRGLAEIAGDRVQVVADLARIEARRCMGLCLSVAVSKAKLNAQLAALDAETAEAKRREAEEDRAVAQVERDDALRASLRADLVASQIASLTGTTESQLELMQDVAFAVVLEGAAVMGWLLVARVWPRVRVAPEVATGLAMVSDDPASLKTASAVVVGGISLSTRSEDDRVLDQIHAEVVAGRLRPTQAAIREFLGRGQATAGRFARLYRSRFNNGSE</sequence>
<dbReference type="AlphaFoldDB" id="A0AAX0U022"/>
<comment type="caution">
    <text evidence="3">The sequence shown here is derived from an EMBL/GenBank/DDBJ whole genome shotgun (WGS) entry which is preliminary data.</text>
</comment>
<keyword evidence="2" id="KW-0812">Transmembrane</keyword>
<proteinExistence type="predicted"/>
<feature type="transmembrane region" description="Helical" evidence="2">
    <location>
        <begin position="50"/>
        <end position="75"/>
    </location>
</feature>
<evidence type="ECO:0000256" key="1">
    <source>
        <dbReference type="SAM" id="Coils"/>
    </source>
</evidence>
<keyword evidence="2" id="KW-0472">Membrane</keyword>
<evidence type="ECO:0000313" key="3">
    <source>
        <dbReference type="EMBL" id="PJO61570.1"/>
    </source>
</evidence>
<dbReference type="EMBL" id="PHRB01000075">
    <property type="protein sequence ID" value="PJO61570.1"/>
    <property type="molecule type" value="Genomic_DNA"/>
</dbReference>
<keyword evidence="2" id="KW-1133">Transmembrane helix</keyword>
<keyword evidence="1" id="KW-0175">Coiled coil</keyword>
<evidence type="ECO:0000313" key="4">
    <source>
        <dbReference type="Proteomes" id="UP000231878"/>
    </source>
</evidence>
<organism evidence="3 4">
    <name type="scientific">Burkholderia pseudomallei</name>
    <name type="common">Pseudomonas pseudomallei</name>
    <dbReference type="NCBI Taxonomy" id="28450"/>
    <lineage>
        <taxon>Bacteria</taxon>
        <taxon>Pseudomonadati</taxon>
        <taxon>Pseudomonadota</taxon>
        <taxon>Betaproteobacteria</taxon>
        <taxon>Burkholderiales</taxon>
        <taxon>Burkholderiaceae</taxon>
        <taxon>Burkholderia</taxon>
        <taxon>pseudomallei group</taxon>
    </lineage>
</organism>
<feature type="transmembrane region" description="Helical" evidence="2">
    <location>
        <begin position="118"/>
        <end position="137"/>
    </location>
</feature>
<protein>
    <submittedName>
        <fullName evidence="3">Uncharacterized protein</fullName>
    </submittedName>
</protein>
<name>A0AAX0U022_BURPE</name>
<reference evidence="3 4" key="1">
    <citation type="submission" date="2017-11" db="EMBL/GenBank/DDBJ databases">
        <title>Molecular characterization of Burkholderia pseudomallei and closely related isolates from Vietnam.</title>
        <authorList>
            <person name="Ustinov D.V."/>
            <person name="Antonov A.S."/>
            <person name="Avdusheva E.F."/>
            <person name="Shpak I.M."/>
            <person name="Zakharova I.B."/>
            <person name="Thi L.A."/>
            <person name="Teteryatnikova N."/>
            <person name="Lopasteyskaya Y.A."/>
            <person name="Kuzyutina J.A."/>
            <person name="Ngo T.N."/>
            <person name="Victorov D.V."/>
        </authorList>
    </citation>
    <scope>NUCLEOTIDE SEQUENCE [LARGE SCALE GENOMIC DNA]</scope>
    <source>
        <strain evidence="3 4">V1512</strain>
    </source>
</reference>